<reference evidence="4" key="1">
    <citation type="journal article" date="2013" name="Environ. Microbiol.">
        <title>Microbiota from the distal guts of lean and obese adolescents exhibit partial functional redundancy besides clear differences in community structure.</title>
        <authorList>
            <person name="Ferrer M."/>
            <person name="Ruiz A."/>
            <person name="Lanza F."/>
            <person name="Haange S.B."/>
            <person name="Oberbach A."/>
            <person name="Till H."/>
            <person name="Bargiela R."/>
            <person name="Campoy C."/>
            <person name="Segura M.T."/>
            <person name="Richter M."/>
            <person name="von Bergen M."/>
            <person name="Seifert J."/>
            <person name="Suarez A."/>
        </authorList>
    </citation>
    <scope>NUCLEOTIDE SEQUENCE</scope>
</reference>
<dbReference type="Gene3D" id="3.40.1030.10">
    <property type="entry name" value="Nucleoside phosphorylase/phosphoribosyltransferase catalytic domain"/>
    <property type="match status" value="1"/>
</dbReference>
<comment type="caution">
    <text evidence="4">The sequence shown here is derived from an EMBL/GenBank/DDBJ whole genome shotgun (WGS) entry which is preliminary data.</text>
</comment>
<protein>
    <submittedName>
        <fullName evidence="4">Anthranilate phosphoribosyltransferase</fullName>
    </submittedName>
</protein>
<dbReference type="PANTHER" id="PTHR43285">
    <property type="entry name" value="ANTHRANILATE PHOSPHORIBOSYLTRANSFERASE"/>
    <property type="match status" value="1"/>
</dbReference>
<evidence type="ECO:0000256" key="1">
    <source>
        <dbReference type="ARBA" id="ARBA00022676"/>
    </source>
</evidence>
<name>K1UMR5_9ZZZZ</name>
<proteinExistence type="predicted"/>
<dbReference type="InterPro" id="IPR035902">
    <property type="entry name" value="Nuc_phospho_transferase"/>
</dbReference>
<dbReference type="GO" id="GO:0000162">
    <property type="term" value="P:L-tryptophan biosynthetic process"/>
    <property type="evidence" value="ECO:0007669"/>
    <property type="project" value="InterPro"/>
</dbReference>
<sequence>SKCGTADCLEALGVKIDCESELMKKSLDENNIAFLFAQKYHTAMRFVGPVRKQIGIRTVFNILGPLTNPGKADRMVLGVFSEEYVEKIAKALVKIGVTDAMVVYGMDCLDEISASAETKVAEVRGKNISYYTIKPEDFGFERVNKDDLIGGTPEENAKITTAILQGKGTAAQNTAVALNAGAAIYAGILGISLADAVKKAQDIITSGEAYKVLENFVKVTNE</sequence>
<dbReference type="InterPro" id="IPR005940">
    <property type="entry name" value="Anthranilate_Pribosyl_Tfrase"/>
</dbReference>
<feature type="non-terminal residue" evidence="4">
    <location>
        <position position="1"/>
    </location>
</feature>
<dbReference type="GO" id="GO:0004048">
    <property type="term" value="F:anthranilate phosphoribosyltransferase activity"/>
    <property type="evidence" value="ECO:0007669"/>
    <property type="project" value="InterPro"/>
</dbReference>
<dbReference type="Pfam" id="PF00591">
    <property type="entry name" value="Glycos_transf_3"/>
    <property type="match status" value="1"/>
</dbReference>
<dbReference type="PANTHER" id="PTHR43285:SF2">
    <property type="entry name" value="ANTHRANILATE PHOSPHORIBOSYLTRANSFERASE"/>
    <property type="match status" value="1"/>
</dbReference>
<evidence type="ECO:0000256" key="2">
    <source>
        <dbReference type="ARBA" id="ARBA00022679"/>
    </source>
</evidence>
<keyword evidence="1 4" id="KW-0328">Glycosyltransferase</keyword>
<organism evidence="4">
    <name type="scientific">human gut metagenome</name>
    <dbReference type="NCBI Taxonomy" id="408170"/>
    <lineage>
        <taxon>unclassified sequences</taxon>
        <taxon>metagenomes</taxon>
        <taxon>organismal metagenomes</taxon>
    </lineage>
</organism>
<keyword evidence="2 4" id="KW-0808">Transferase</keyword>
<evidence type="ECO:0000259" key="3">
    <source>
        <dbReference type="Pfam" id="PF00591"/>
    </source>
</evidence>
<dbReference type="SUPFAM" id="SSF52418">
    <property type="entry name" value="Nucleoside phosphorylase/phosphoribosyltransferase catalytic domain"/>
    <property type="match status" value="1"/>
</dbReference>
<dbReference type="NCBIfam" id="TIGR01245">
    <property type="entry name" value="trpD"/>
    <property type="match status" value="1"/>
</dbReference>
<dbReference type="InterPro" id="IPR000312">
    <property type="entry name" value="Glycosyl_Trfase_fam3"/>
</dbReference>
<feature type="domain" description="Glycosyl transferase family 3" evidence="3">
    <location>
        <begin position="1"/>
        <end position="210"/>
    </location>
</feature>
<dbReference type="GO" id="GO:0005829">
    <property type="term" value="C:cytosol"/>
    <property type="evidence" value="ECO:0007669"/>
    <property type="project" value="TreeGrafter"/>
</dbReference>
<dbReference type="EMBL" id="AJWY01001699">
    <property type="protein sequence ID" value="EKC79420.1"/>
    <property type="molecule type" value="Genomic_DNA"/>
</dbReference>
<dbReference type="AlphaFoldDB" id="K1UMR5"/>
<accession>K1UMR5</accession>
<gene>
    <name evidence="4" type="ORF">LEA_02458</name>
</gene>
<evidence type="ECO:0000313" key="4">
    <source>
        <dbReference type="EMBL" id="EKC79420.1"/>
    </source>
</evidence>